<keyword evidence="7" id="KW-0460">Magnesium</keyword>
<dbReference type="InterPro" id="IPR054708">
    <property type="entry name" value="MTPAP-like_central"/>
</dbReference>
<dbReference type="AlphaFoldDB" id="A0A8S1A5R1"/>
<evidence type="ECO:0000256" key="9">
    <source>
        <dbReference type="SAM" id="SignalP"/>
    </source>
</evidence>
<organism evidence="12 13">
    <name type="scientific">Arctia plantaginis</name>
    <name type="common">Wood tiger moth</name>
    <name type="synonym">Phalaena plantaginis</name>
    <dbReference type="NCBI Taxonomy" id="874455"/>
    <lineage>
        <taxon>Eukaryota</taxon>
        <taxon>Metazoa</taxon>
        <taxon>Ecdysozoa</taxon>
        <taxon>Arthropoda</taxon>
        <taxon>Hexapoda</taxon>
        <taxon>Insecta</taxon>
        <taxon>Pterygota</taxon>
        <taxon>Neoptera</taxon>
        <taxon>Endopterygota</taxon>
        <taxon>Lepidoptera</taxon>
        <taxon>Glossata</taxon>
        <taxon>Ditrysia</taxon>
        <taxon>Noctuoidea</taxon>
        <taxon>Erebidae</taxon>
        <taxon>Arctiinae</taxon>
        <taxon>Arctia</taxon>
    </lineage>
</organism>
<dbReference type="PANTHER" id="PTHR12271">
    <property type="entry name" value="POLY A POLYMERASE CID PAP -RELATED"/>
    <property type="match status" value="1"/>
</dbReference>
<evidence type="ECO:0000256" key="8">
    <source>
        <dbReference type="ARBA" id="ARBA00038491"/>
    </source>
</evidence>
<sequence length="387" mass="44984">MEIIKGISFLMLVWIRWGVHGSPMCTLGDFDDQVQYLLVSEMLDPVEIQQIDLMIVKFQEKLRTRWDGANLLLYGSLMIGIGLKTSDVDLHLQIPNYNNTADAYVFYETAKLLHTEPGTYSTIQLKYNAVGPMITFYDHSTKRFIDVNCNSRVRMEKLRLIGYYLRLDKRHIQLTTIVKLWAKVNKLTGGTLHSYPVYLLVVFYLQQKKMAPSVYEMQASMPPGLLRKYNTDYEKLPFTVVNNETLYDLLGGFFKYYADFNYEEYCVSPHVGRPVAKIDFDSEKTAPKEFLLYEEYMETVAIQPMVNEVLCVQDVLSHRNILRKANAEFDSHFINIFKDAAKKYDEIPKEKFLRSIFKVDGDKDISKVGENVEVYETLKLIDCFDNV</sequence>
<dbReference type="SUPFAM" id="SSF81301">
    <property type="entry name" value="Nucleotidyltransferase"/>
    <property type="match status" value="1"/>
</dbReference>
<gene>
    <name evidence="12" type="ORF">APLA_LOCUS8334</name>
</gene>
<dbReference type="EMBL" id="CADEBC010000506">
    <property type="protein sequence ID" value="CAB3240678.1"/>
    <property type="molecule type" value="Genomic_DNA"/>
</dbReference>
<accession>A0A8S1A5R1</accession>
<keyword evidence="13" id="KW-1185">Reference proteome</keyword>
<evidence type="ECO:0000256" key="7">
    <source>
        <dbReference type="ARBA" id="ARBA00022842"/>
    </source>
</evidence>
<evidence type="ECO:0000259" key="11">
    <source>
        <dbReference type="Pfam" id="PF22600"/>
    </source>
</evidence>
<evidence type="ECO:0000256" key="5">
    <source>
        <dbReference type="ARBA" id="ARBA00022679"/>
    </source>
</evidence>
<feature type="domain" description="PAP-associated" evidence="10">
    <location>
        <begin position="248"/>
        <end position="293"/>
    </location>
</feature>
<evidence type="ECO:0000259" key="10">
    <source>
        <dbReference type="Pfam" id="PF03828"/>
    </source>
</evidence>
<dbReference type="Proteomes" id="UP000494106">
    <property type="component" value="Unassembled WGS sequence"/>
</dbReference>
<protein>
    <recommendedName>
        <fullName evidence="14">PAP-associated domain-containing protein</fullName>
    </recommendedName>
</protein>
<keyword evidence="6" id="KW-0479">Metal-binding</keyword>
<comment type="caution">
    <text evidence="12">The sequence shown here is derived from an EMBL/GenBank/DDBJ whole genome shotgun (WGS) entry which is preliminary data.</text>
</comment>
<comment type="cofactor">
    <cofactor evidence="2">
        <name>Mg(2+)</name>
        <dbReference type="ChEBI" id="CHEBI:18420"/>
    </cofactor>
</comment>
<dbReference type="GO" id="GO:0031123">
    <property type="term" value="P:RNA 3'-end processing"/>
    <property type="evidence" value="ECO:0007669"/>
    <property type="project" value="TreeGrafter"/>
</dbReference>
<proteinExistence type="inferred from homology"/>
<feature type="signal peptide" evidence="9">
    <location>
        <begin position="1"/>
        <end position="21"/>
    </location>
</feature>
<comment type="subcellular location">
    <subcellularLocation>
        <location evidence="3">Cytoplasm</location>
    </subcellularLocation>
</comment>
<evidence type="ECO:0000256" key="2">
    <source>
        <dbReference type="ARBA" id="ARBA00001946"/>
    </source>
</evidence>
<dbReference type="InterPro" id="IPR002058">
    <property type="entry name" value="PAP_assoc"/>
</dbReference>
<evidence type="ECO:0008006" key="14">
    <source>
        <dbReference type="Google" id="ProtNLM"/>
    </source>
</evidence>
<dbReference type="InterPro" id="IPR043519">
    <property type="entry name" value="NT_sf"/>
</dbReference>
<dbReference type="Gene3D" id="3.30.460.10">
    <property type="entry name" value="Beta Polymerase, domain 2"/>
    <property type="match status" value="1"/>
</dbReference>
<keyword evidence="5" id="KW-0808">Transferase</keyword>
<feature type="domain" description="Poly(A) RNA polymerase mitochondrial-like central palm" evidence="11">
    <location>
        <begin position="42"/>
        <end position="165"/>
    </location>
</feature>
<dbReference type="Gene3D" id="1.10.1410.10">
    <property type="match status" value="1"/>
</dbReference>
<evidence type="ECO:0000256" key="6">
    <source>
        <dbReference type="ARBA" id="ARBA00022723"/>
    </source>
</evidence>
<evidence type="ECO:0000256" key="4">
    <source>
        <dbReference type="ARBA" id="ARBA00022490"/>
    </source>
</evidence>
<dbReference type="GO" id="GO:0005737">
    <property type="term" value="C:cytoplasm"/>
    <property type="evidence" value="ECO:0007669"/>
    <property type="project" value="UniProtKB-SubCell"/>
</dbReference>
<feature type="chain" id="PRO_5035773045" description="PAP-associated domain-containing protein" evidence="9">
    <location>
        <begin position="22"/>
        <end position="387"/>
    </location>
</feature>
<evidence type="ECO:0000313" key="13">
    <source>
        <dbReference type="Proteomes" id="UP000494106"/>
    </source>
</evidence>
<name>A0A8S1A5R1_ARCPL</name>
<comment type="similarity">
    <text evidence="8">Belongs to the DNA polymerase type-B-like family. GLD2 subfamily.</text>
</comment>
<keyword evidence="9" id="KW-0732">Signal</keyword>
<keyword evidence="4" id="KW-0963">Cytoplasm</keyword>
<reference evidence="12 13" key="1">
    <citation type="submission" date="2020-04" db="EMBL/GenBank/DDBJ databases">
        <authorList>
            <person name="Wallbank WR R."/>
            <person name="Pardo Diaz C."/>
            <person name="Kozak K."/>
            <person name="Martin S."/>
            <person name="Jiggins C."/>
            <person name="Moest M."/>
            <person name="Warren A I."/>
            <person name="Byers J.R.P. K."/>
            <person name="Montejo-Kovacevich G."/>
            <person name="Yen C E."/>
        </authorList>
    </citation>
    <scope>NUCLEOTIDE SEQUENCE [LARGE SCALE GENOMIC DNA]</scope>
</reference>
<dbReference type="SUPFAM" id="SSF81631">
    <property type="entry name" value="PAP/OAS1 substrate-binding domain"/>
    <property type="match status" value="1"/>
</dbReference>
<comment type="cofactor">
    <cofactor evidence="1">
        <name>Mn(2+)</name>
        <dbReference type="ChEBI" id="CHEBI:29035"/>
    </cofactor>
</comment>
<dbReference type="GO" id="GO:0046872">
    <property type="term" value="F:metal ion binding"/>
    <property type="evidence" value="ECO:0007669"/>
    <property type="project" value="UniProtKB-KW"/>
</dbReference>
<dbReference type="Pfam" id="PF22600">
    <property type="entry name" value="MTPAP-like_central"/>
    <property type="match status" value="1"/>
</dbReference>
<dbReference type="Pfam" id="PF03828">
    <property type="entry name" value="PAP_assoc"/>
    <property type="match status" value="1"/>
</dbReference>
<dbReference type="GO" id="GO:1990817">
    <property type="term" value="F:poly(A) RNA polymerase activity"/>
    <property type="evidence" value="ECO:0007669"/>
    <property type="project" value="UniProtKB-ARBA"/>
</dbReference>
<dbReference type="PANTHER" id="PTHR12271:SF40">
    <property type="entry name" value="POLY(A) RNA POLYMERASE GLD2"/>
    <property type="match status" value="1"/>
</dbReference>
<evidence type="ECO:0000256" key="1">
    <source>
        <dbReference type="ARBA" id="ARBA00001936"/>
    </source>
</evidence>
<evidence type="ECO:0000256" key="3">
    <source>
        <dbReference type="ARBA" id="ARBA00004496"/>
    </source>
</evidence>
<evidence type="ECO:0000313" key="12">
    <source>
        <dbReference type="EMBL" id="CAB3240678.1"/>
    </source>
</evidence>
<dbReference type="OrthoDB" id="407432at2759"/>